<protein>
    <submittedName>
        <fullName evidence="2">Uncharacterized protein</fullName>
    </submittedName>
</protein>
<keyword evidence="3" id="KW-1185">Reference proteome</keyword>
<reference evidence="2 3" key="1">
    <citation type="journal article" date="2021" name="Elife">
        <title>Chloroplast acquisition without the gene transfer in kleptoplastic sea slugs, Plakobranchus ocellatus.</title>
        <authorList>
            <person name="Maeda T."/>
            <person name="Takahashi S."/>
            <person name="Yoshida T."/>
            <person name="Shimamura S."/>
            <person name="Takaki Y."/>
            <person name="Nagai Y."/>
            <person name="Toyoda A."/>
            <person name="Suzuki Y."/>
            <person name="Arimoto A."/>
            <person name="Ishii H."/>
            <person name="Satoh N."/>
            <person name="Nishiyama T."/>
            <person name="Hasebe M."/>
            <person name="Maruyama T."/>
            <person name="Minagawa J."/>
            <person name="Obokata J."/>
            <person name="Shigenobu S."/>
        </authorList>
    </citation>
    <scope>NUCLEOTIDE SEQUENCE [LARGE SCALE GENOMIC DNA]</scope>
</reference>
<gene>
    <name evidence="2" type="ORF">ElyMa_005289000</name>
</gene>
<dbReference type="Proteomes" id="UP000762676">
    <property type="component" value="Unassembled WGS sequence"/>
</dbReference>
<dbReference type="AlphaFoldDB" id="A0AAV4K0X5"/>
<name>A0AAV4K0X5_9GAST</name>
<sequence>MSAVFHPGHPMHVPTHHLHHHSSTGNHHSNNTSSNGNGIVGGGGGVDSNGGPGFMLDDGSGVVGGVGYPHDGMTPPGMVWDPSLQGDGGGKFRLKRRRRCGQCAPCQRIASHLSQSFARPLEINQSLSCDTSVKYRSVIDLSLRLHLHSHRTTNYHPVWRPGCENFSSVMRIGSGDSGGGGTVVLVGIRYRDSTPLVKYRF</sequence>
<feature type="compositionally biased region" description="Low complexity" evidence="1">
    <location>
        <begin position="23"/>
        <end position="37"/>
    </location>
</feature>
<comment type="caution">
    <text evidence="2">The sequence shown here is derived from an EMBL/GenBank/DDBJ whole genome shotgun (WGS) entry which is preliminary data.</text>
</comment>
<accession>A0AAV4K0X5</accession>
<dbReference type="EMBL" id="BMAT01010546">
    <property type="protein sequence ID" value="GFS27635.1"/>
    <property type="molecule type" value="Genomic_DNA"/>
</dbReference>
<organism evidence="2 3">
    <name type="scientific">Elysia marginata</name>
    <dbReference type="NCBI Taxonomy" id="1093978"/>
    <lineage>
        <taxon>Eukaryota</taxon>
        <taxon>Metazoa</taxon>
        <taxon>Spiralia</taxon>
        <taxon>Lophotrochozoa</taxon>
        <taxon>Mollusca</taxon>
        <taxon>Gastropoda</taxon>
        <taxon>Heterobranchia</taxon>
        <taxon>Euthyneura</taxon>
        <taxon>Panpulmonata</taxon>
        <taxon>Sacoglossa</taxon>
        <taxon>Placobranchoidea</taxon>
        <taxon>Plakobranchidae</taxon>
        <taxon>Elysia</taxon>
    </lineage>
</organism>
<evidence type="ECO:0000313" key="3">
    <source>
        <dbReference type="Proteomes" id="UP000762676"/>
    </source>
</evidence>
<evidence type="ECO:0000313" key="2">
    <source>
        <dbReference type="EMBL" id="GFS27635.1"/>
    </source>
</evidence>
<feature type="region of interest" description="Disordered" evidence="1">
    <location>
        <begin position="1"/>
        <end position="56"/>
    </location>
</feature>
<evidence type="ECO:0000256" key="1">
    <source>
        <dbReference type="SAM" id="MobiDB-lite"/>
    </source>
</evidence>
<proteinExistence type="predicted"/>
<feature type="compositionally biased region" description="Gly residues" evidence="1">
    <location>
        <begin position="38"/>
        <end position="53"/>
    </location>
</feature>